<evidence type="ECO:0000313" key="4">
    <source>
        <dbReference type="EMBL" id="PWJ93639.1"/>
    </source>
</evidence>
<evidence type="ECO:0000259" key="3">
    <source>
        <dbReference type="Pfam" id="PF03968"/>
    </source>
</evidence>
<evidence type="ECO:0000313" key="5">
    <source>
        <dbReference type="Proteomes" id="UP000245631"/>
    </source>
</evidence>
<dbReference type="RefSeq" id="WP_109658845.1">
    <property type="nucleotide sequence ID" value="NZ_QGGH01000001.1"/>
</dbReference>
<keyword evidence="1 2" id="KW-0732">Signal</keyword>
<protein>
    <submittedName>
        <fullName evidence="4">Lipopolysaccharide export system protein LptA</fullName>
    </submittedName>
</protein>
<dbReference type="PANTHER" id="PTHR36504:SF1">
    <property type="entry name" value="LIPOPOLYSACCHARIDE EXPORT SYSTEM PROTEIN LPTA"/>
    <property type="match status" value="1"/>
</dbReference>
<dbReference type="Gene3D" id="2.60.450.10">
    <property type="entry name" value="Lipopolysaccharide (LPS) transport protein A like domain"/>
    <property type="match status" value="1"/>
</dbReference>
<dbReference type="Pfam" id="PF03968">
    <property type="entry name" value="LptD_N"/>
    <property type="match status" value="1"/>
</dbReference>
<dbReference type="EMBL" id="QGGH01000001">
    <property type="protein sequence ID" value="PWJ93639.1"/>
    <property type="molecule type" value="Genomic_DNA"/>
</dbReference>
<dbReference type="GO" id="GO:0015920">
    <property type="term" value="P:lipopolysaccharide transport"/>
    <property type="evidence" value="ECO:0007669"/>
    <property type="project" value="TreeGrafter"/>
</dbReference>
<dbReference type="PANTHER" id="PTHR36504">
    <property type="entry name" value="LIPOPOLYSACCHARIDE EXPORT SYSTEM PROTEIN LPTA"/>
    <property type="match status" value="1"/>
</dbReference>
<organism evidence="4 5">
    <name type="scientific">Rhizobium loti</name>
    <name type="common">Mesorhizobium loti</name>
    <dbReference type="NCBI Taxonomy" id="381"/>
    <lineage>
        <taxon>Bacteria</taxon>
        <taxon>Pseudomonadati</taxon>
        <taxon>Pseudomonadota</taxon>
        <taxon>Alphaproteobacteria</taxon>
        <taxon>Hyphomicrobiales</taxon>
        <taxon>Phyllobacteriaceae</taxon>
        <taxon>Mesorhizobium</taxon>
    </lineage>
</organism>
<comment type="caution">
    <text evidence="4">The sequence shown here is derived from an EMBL/GenBank/DDBJ whole genome shotgun (WGS) entry which is preliminary data.</text>
</comment>
<dbReference type="InterPro" id="IPR052037">
    <property type="entry name" value="LPS_export_LptA"/>
</dbReference>
<evidence type="ECO:0000256" key="1">
    <source>
        <dbReference type="ARBA" id="ARBA00022729"/>
    </source>
</evidence>
<dbReference type="GeneID" id="61049668"/>
<sequence>MRLSSSTRLAAATSALLLLGLVPSLAQTTSQSGLKLSGDKPIQIESDKLEVRQADSVAIFTGNVSVVQGPTLMKAGKMMVYYVKDPNAGAKGAEAAGAAAMTGSANIDHLEISDKVYIKSDAQVATGDQGSFDMKSQVLVLSGKKVVLSQNDNVLVGCKLVVQMKTGLAQVDPCAGQRVQMSITPPPKSGATNP</sequence>
<dbReference type="InterPro" id="IPR005653">
    <property type="entry name" value="OstA-like_N"/>
</dbReference>
<dbReference type="Proteomes" id="UP000245631">
    <property type="component" value="Unassembled WGS sequence"/>
</dbReference>
<accession>A0A8E2WIN0</accession>
<evidence type="ECO:0000256" key="2">
    <source>
        <dbReference type="SAM" id="SignalP"/>
    </source>
</evidence>
<feature type="chain" id="PRO_5034106023" evidence="2">
    <location>
        <begin position="27"/>
        <end position="194"/>
    </location>
</feature>
<feature type="domain" description="Organic solvent tolerance-like N-terminal" evidence="3">
    <location>
        <begin position="43"/>
        <end position="167"/>
    </location>
</feature>
<proteinExistence type="predicted"/>
<dbReference type="AlphaFoldDB" id="A0A8E2WIN0"/>
<reference evidence="4 5" key="1">
    <citation type="submission" date="2018-05" db="EMBL/GenBank/DDBJ databases">
        <title>Genomic Encyclopedia of Type Strains, Phase IV (KMG-IV): sequencing the most valuable type-strain genomes for metagenomic binning, comparative biology and taxonomic classification.</title>
        <authorList>
            <person name="Goeker M."/>
        </authorList>
    </citation>
    <scope>NUCLEOTIDE SEQUENCE [LARGE SCALE GENOMIC DNA]</scope>
    <source>
        <strain evidence="4 5">DSM 2626</strain>
    </source>
</reference>
<dbReference type="GO" id="GO:0030288">
    <property type="term" value="C:outer membrane-bounded periplasmic space"/>
    <property type="evidence" value="ECO:0007669"/>
    <property type="project" value="TreeGrafter"/>
</dbReference>
<dbReference type="GO" id="GO:0017089">
    <property type="term" value="F:glycolipid transfer activity"/>
    <property type="evidence" value="ECO:0007669"/>
    <property type="project" value="TreeGrafter"/>
</dbReference>
<dbReference type="GO" id="GO:0009279">
    <property type="term" value="C:cell outer membrane"/>
    <property type="evidence" value="ECO:0007669"/>
    <property type="project" value="TreeGrafter"/>
</dbReference>
<feature type="signal peptide" evidence="2">
    <location>
        <begin position="1"/>
        <end position="26"/>
    </location>
</feature>
<gene>
    <name evidence="4" type="ORF">C8D77_101318</name>
</gene>
<name>A0A8E2WIN0_RHILI</name>